<organism evidence="2 3">
    <name type="scientific">Sugiyamaella lignohabitans</name>
    <dbReference type="NCBI Taxonomy" id="796027"/>
    <lineage>
        <taxon>Eukaryota</taxon>
        <taxon>Fungi</taxon>
        <taxon>Dikarya</taxon>
        <taxon>Ascomycota</taxon>
        <taxon>Saccharomycotina</taxon>
        <taxon>Dipodascomycetes</taxon>
        <taxon>Dipodascales</taxon>
        <taxon>Trichomonascaceae</taxon>
        <taxon>Sugiyamaella</taxon>
    </lineage>
</organism>
<dbReference type="Proteomes" id="UP000189580">
    <property type="component" value="Chromosome d"/>
</dbReference>
<feature type="compositionally biased region" description="Low complexity" evidence="1">
    <location>
        <begin position="107"/>
        <end position="118"/>
    </location>
</feature>
<evidence type="ECO:0000256" key="1">
    <source>
        <dbReference type="SAM" id="MobiDB-lite"/>
    </source>
</evidence>
<evidence type="ECO:0008006" key="4">
    <source>
        <dbReference type="Google" id="ProtNLM"/>
    </source>
</evidence>
<dbReference type="EMBL" id="CP014502">
    <property type="protein sequence ID" value="ANB13855.1"/>
    <property type="molecule type" value="Genomic_DNA"/>
</dbReference>
<protein>
    <recommendedName>
        <fullName evidence="4">Folliculin</fullName>
    </recommendedName>
</protein>
<accession>A0A167EB35</accession>
<feature type="region of interest" description="Disordered" evidence="1">
    <location>
        <begin position="179"/>
        <end position="238"/>
    </location>
</feature>
<feature type="region of interest" description="Disordered" evidence="1">
    <location>
        <begin position="345"/>
        <end position="374"/>
    </location>
</feature>
<name>A0A167EB35_9ASCO</name>
<dbReference type="RefSeq" id="XP_018736332.1">
    <property type="nucleotide sequence ID" value="XM_018881900.1"/>
</dbReference>
<feature type="compositionally biased region" description="Acidic residues" evidence="1">
    <location>
        <begin position="345"/>
        <end position="354"/>
    </location>
</feature>
<dbReference type="OrthoDB" id="4063558at2759"/>
<dbReference type="KEGG" id="slb:AWJ20_4806"/>
<feature type="region of interest" description="Disordered" evidence="1">
    <location>
        <begin position="107"/>
        <end position="136"/>
    </location>
</feature>
<feature type="compositionally biased region" description="Low complexity" evidence="1">
    <location>
        <begin position="12"/>
        <end position="22"/>
    </location>
</feature>
<keyword evidence="3" id="KW-1185">Reference proteome</keyword>
<dbReference type="AlphaFoldDB" id="A0A167EB35"/>
<reference evidence="2 3" key="1">
    <citation type="submission" date="2016-02" db="EMBL/GenBank/DDBJ databases">
        <title>Complete genome sequence and transcriptome regulation of the pentose utilising yeast Sugiyamaella lignohabitans.</title>
        <authorList>
            <person name="Bellasio M."/>
            <person name="Peymann A."/>
            <person name="Valli M."/>
            <person name="Sipitzky M."/>
            <person name="Graf A."/>
            <person name="Sauer M."/>
            <person name="Marx H."/>
            <person name="Mattanovich D."/>
        </authorList>
    </citation>
    <scope>NUCLEOTIDE SEQUENCE [LARGE SCALE GENOMIC DNA]</scope>
    <source>
        <strain evidence="2 3">CBS 10342</strain>
    </source>
</reference>
<feature type="compositionally biased region" description="Polar residues" evidence="1">
    <location>
        <begin position="208"/>
        <end position="223"/>
    </location>
</feature>
<sequence>MLGRLLSHAFTSPDGSSSPDGGRFSRASSPNFVSIGDGANDDEIHPTFPVSFLDEADTRNLLYGQSFTPAGILSLDVLKDIRVVVICDSSCVGGFIYDSAREVTASGSVNTNNSVSGGKTSITPHRGSLDHRTNSPSLVASTLSSVSALTRSFSSTALSSAAAINNLSGLGIGLGQTDSTTANPDGVTSGKGLGDSSPSNKPLARPNTIASPQISSGRVSAPNSPHRRKSSGNNLPTIAPDVAPILQLALLKDLVFGYSAMKFQGQLTKIHPLPRSKGSSSKKQPWIVSRIFKIAVDDPSLNRTDPVNRQSTTMRVDSAPKQFLTSTGSTISNASVDTNNTDLTVDDADNENDSATDGLPGWQPKSNSTVPPLPPHTKDVRCAICISFNLPPESEDAITNHWTELSYALADLQATIYRKLERQLPQVVLDSRRKKHTPIMSGGHGSGLNHDSRFSGGRVLYSIDGDLEIQNAVDFFKSRFSTALRIPRVLCGQDNWSDLYSEMCIAAKKWEGTSDGGFLGAMICCYIDFNKDLLGGLIHEDDDIPKRTIILANNRIVSRKLIFILSSLIRSRTSERIRKRISLANSLNDSFVKTHTQRSSSVSTTYSVGTNSPRTRTSAKFSFVDGGWEVSQPASMIEPVGTVAIPHVVRPSFSSSSLAHSVGYGSTSDALSSSINGRNSRNSGGFFSNLWNSDNSYPETPGTPYDDYYFHEQLANADRDMASSFQSKNFTIGDTTNGTVTPSLIRPSMSRCHSSERSATTLNTINHRLYHRQHTGESNISANNPHTSLHQRTLLQNASDNDLTNLSYLPTAPPYRLVHDEENQIVIDVSESATPDQPYEDLRPIVLPRVAGHVSNFHPDFILQACPITRDLEDQISRTMLRDGDVNSVSIAARNSISSVPSKRQALSKSLIINLRTREISTYTLVASTDETSNMTQKLVRKVVFANHKPSPGFSTAFANISKQIADIVEGEEGTIHSPNRGAYFTSLVKAFEGCFGLL</sequence>
<proteinExistence type="predicted"/>
<dbReference type="GeneID" id="30036978"/>
<evidence type="ECO:0000313" key="3">
    <source>
        <dbReference type="Proteomes" id="UP000189580"/>
    </source>
</evidence>
<feature type="region of interest" description="Disordered" evidence="1">
    <location>
        <begin position="1"/>
        <end position="27"/>
    </location>
</feature>
<evidence type="ECO:0000313" key="2">
    <source>
        <dbReference type="EMBL" id="ANB13855.1"/>
    </source>
</evidence>
<gene>
    <name evidence="2" type="ORF">AWJ20_4806</name>
</gene>